<sequence>MPRIGIFAERTSHSRIQPRLASGVFYYRLRPCFTQVFPHITRMTKSSPHIADLDAQSDNEVTVFQLHEQPVRGRAVHLGEALHQALTGPNGEPRYPDPIARLLGEAMLIGALVTQALKFKGRLVVQCHGTNKGAISLLMADCTTEGDIRGYARWDEATLKETLLDNRNPGADVLLGEGTFSMTIDQGPDMDQYQGLAAIQGQRLSECAEHYFKQSEQIPTAIKLAVGQVQSTEDAPTWRGGGMMIQKIANDTARGDTENAWATAQSLFATISDAELIDPDLAQNRLLYRLFHEDGVRVVETHKISGKCRCSRERLETTLRSFDAAALKDMAEDGKAIKANCEFCATDYVFELADISG</sequence>
<reference evidence="6 7" key="1">
    <citation type="submission" date="2018-10" db="EMBL/GenBank/DDBJ databases">
        <title>Genomic Encyclopedia of Type Strains, Phase IV (KMG-IV): sequencing the most valuable type-strain genomes for metagenomic binning, comparative biology and taxonomic classification.</title>
        <authorList>
            <person name="Goeker M."/>
        </authorList>
    </citation>
    <scope>NUCLEOTIDE SEQUENCE [LARGE SCALE GENOMIC DNA]</scope>
    <source>
        <strain evidence="6 7">DSM 22008</strain>
    </source>
</reference>
<keyword evidence="3" id="KW-1015">Disulfide bond</keyword>
<dbReference type="SUPFAM" id="SSF118352">
    <property type="entry name" value="HSP33 redox switch-like"/>
    <property type="match status" value="1"/>
</dbReference>
<dbReference type="InParanoid" id="A0A420WFQ3"/>
<name>A0A420WFQ3_9PROT</name>
<proteinExistence type="predicted"/>
<dbReference type="InterPro" id="IPR016153">
    <property type="entry name" value="Heat_shock_Hsp33_N"/>
</dbReference>
<evidence type="ECO:0000256" key="5">
    <source>
        <dbReference type="ARBA" id="ARBA00023284"/>
    </source>
</evidence>
<protein>
    <submittedName>
        <fullName evidence="6">Molecular chaperone Hsp33</fullName>
    </submittedName>
</protein>
<dbReference type="GO" id="GO:0044183">
    <property type="term" value="F:protein folding chaperone"/>
    <property type="evidence" value="ECO:0007669"/>
    <property type="project" value="TreeGrafter"/>
</dbReference>
<keyword evidence="4" id="KW-0143">Chaperone</keyword>
<dbReference type="GO" id="GO:0005737">
    <property type="term" value="C:cytoplasm"/>
    <property type="evidence" value="ECO:0007669"/>
    <property type="project" value="InterPro"/>
</dbReference>
<dbReference type="Gene3D" id="3.55.30.10">
    <property type="entry name" value="Hsp33 domain"/>
    <property type="match status" value="1"/>
</dbReference>
<dbReference type="PANTHER" id="PTHR30111:SF1">
    <property type="entry name" value="33 KDA CHAPERONIN"/>
    <property type="match status" value="1"/>
</dbReference>
<keyword evidence="1" id="KW-0963">Cytoplasm</keyword>
<evidence type="ECO:0000256" key="2">
    <source>
        <dbReference type="ARBA" id="ARBA00022833"/>
    </source>
</evidence>
<dbReference type="GO" id="GO:0051082">
    <property type="term" value="F:unfolded protein binding"/>
    <property type="evidence" value="ECO:0007669"/>
    <property type="project" value="InterPro"/>
</dbReference>
<dbReference type="AlphaFoldDB" id="A0A420WFQ3"/>
<evidence type="ECO:0000256" key="1">
    <source>
        <dbReference type="ARBA" id="ARBA00022490"/>
    </source>
</evidence>
<comment type="caution">
    <text evidence="6">The sequence shown here is derived from an EMBL/GenBank/DDBJ whole genome shotgun (WGS) entry which is preliminary data.</text>
</comment>
<keyword evidence="2" id="KW-0862">Zinc</keyword>
<dbReference type="PANTHER" id="PTHR30111">
    <property type="entry name" value="33 KDA CHAPERONIN"/>
    <property type="match status" value="1"/>
</dbReference>
<dbReference type="InterPro" id="IPR000397">
    <property type="entry name" value="Heat_shock_Hsp33"/>
</dbReference>
<dbReference type="SUPFAM" id="SSF64397">
    <property type="entry name" value="Hsp33 domain"/>
    <property type="match status" value="1"/>
</dbReference>
<dbReference type="FunCoup" id="A0A420WFQ3">
    <property type="interactions" value="253"/>
</dbReference>
<dbReference type="GO" id="GO:0042026">
    <property type="term" value="P:protein refolding"/>
    <property type="evidence" value="ECO:0007669"/>
    <property type="project" value="TreeGrafter"/>
</dbReference>
<organism evidence="6 7">
    <name type="scientific">Litorimonas taeanensis</name>
    <dbReference type="NCBI Taxonomy" id="568099"/>
    <lineage>
        <taxon>Bacteria</taxon>
        <taxon>Pseudomonadati</taxon>
        <taxon>Pseudomonadota</taxon>
        <taxon>Alphaproteobacteria</taxon>
        <taxon>Maricaulales</taxon>
        <taxon>Robiginitomaculaceae</taxon>
    </lineage>
</organism>
<dbReference type="EMBL" id="RBII01000002">
    <property type="protein sequence ID" value="RKQ69785.1"/>
    <property type="molecule type" value="Genomic_DNA"/>
</dbReference>
<accession>A0A420WFQ3</accession>
<evidence type="ECO:0000256" key="3">
    <source>
        <dbReference type="ARBA" id="ARBA00023157"/>
    </source>
</evidence>
<dbReference type="PIRSF" id="PIRSF005261">
    <property type="entry name" value="Heat_shock_Hsp33"/>
    <property type="match status" value="1"/>
</dbReference>
<evidence type="ECO:0000313" key="7">
    <source>
        <dbReference type="Proteomes" id="UP000282211"/>
    </source>
</evidence>
<dbReference type="InterPro" id="IPR023212">
    <property type="entry name" value="Hsp33_helix_hairpin_bin_dom_sf"/>
</dbReference>
<dbReference type="Proteomes" id="UP000282211">
    <property type="component" value="Unassembled WGS sequence"/>
</dbReference>
<dbReference type="InterPro" id="IPR016154">
    <property type="entry name" value="Heat_shock_Hsp33_C"/>
</dbReference>
<gene>
    <name evidence="6" type="ORF">DES40_2594</name>
</gene>
<dbReference type="Gene3D" id="3.90.1280.10">
    <property type="entry name" value="HSP33 redox switch-like"/>
    <property type="match status" value="1"/>
</dbReference>
<dbReference type="CDD" id="cd00498">
    <property type="entry name" value="Hsp33"/>
    <property type="match status" value="1"/>
</dbReference>
<dbReference type="Pfam" id="PF01430">
    <property type="entry name" value="HSP33"/>
    <property type="match status" value="1"/>
</dbReference>
<evidence type="ECO:0000256" key="4">
    <source>
        <dbReference type="ARBA" id="ARBA00023186"/>
    </source>
</evidence>
<keyword evidence="5" id="KW-0676">Redox-active center</keyword>
<keyword evidence="7" id="KW-1185">Reference proteome</keyword>
<evidence type="ECO:0000313" key="6">
    <source>
        <dbReference type="EMBL" id="RKQ69785.1"/>
    </source>
</evidence>
<dbReference type="Gene3D" id="1.10.287.480">
    <property type="entry name" value="helix hairpin bin"/>
    <property type="match status" value="1"/>
</dbReference>